<comment type="caution">
    <text evidence="1">The sequence shown here is derived from an EMBL/GenBank/DDBJ whole genome shotgun (WGS) entry which is preliminary data.</text>
</comment>
<dbReference type="Proteomes" id="UP000186268">
    <property type="component" value="Unassembled WGS sequence"/>
</dbReference>
<name>A0A1Q5TW70_9GAMM</name>
<dbReference type="EMBL" id="MKGQ01000005">
    <property type="protein sequence ID" value="OKP04433.1"/>
    <property type="molecule type" value="Genomic_DNA"/>
</dbReference>
<organism evidence="1 2">
    <name type="scientific">Xenorhabdus eapokensis</name>
    <dbReference type="NCBI Taxonomy" id="1873482"/>
    <lineage>
        <taxon>Bacteria</taxon>
        <taxon>Pseudomonadati</taxon>
        <taxon>Pseudomonadota</taxon>
        <taxon>Gammaproteobacteria</taxon>
        <taxon>Enterobacterales</taxon>
        <taxon>Morganellaceae</taxon>
        <taxon>Xenorhabdus</taxon>
    </lineage>
</organism>
<proteinExistence type="predicted"/>
<evidence type="ECO:0000313" key="2">
    <source>
        <dbReference type="Proteomes" id="UP000186268"/>
    </source>
</evidence>
<keyword evidence="2" id="KW-1185">Reference proteome</keyword>
<sequence length="31" mass="4060">MIWRWFWREWRTPSLLIVWLSLTLEPIRNLF</sequence>
<dbReference type="AlphaFoldDB" id="A0A1Q5TW70"/>
<protein>
    <submittedName>
        <fullName evidence="1">Permease</fullName>
    </submittedName>
</protein>
<evidence type="ECO:0000313" key="1">
    <source>
        <dbReference type="EMBL" id="OKP04433.1"/>
    </source>
</evidence>
<dbReference type="STRING" id="1873482.Xedl_01204"/>
<accession>A0A1Q5TW70</accession>
<reference evidence="1 2" key="1">
    <citation type="submission" date="2016-09" db="EMBL/GenBank/DDBJ databases">
        <title>Xenorhabdus thuongxuanensis sp. nov. and Xenorhabdus eapokensis sp. nov., isolated from Steinernema species.</title>
        <authorList>
            <person name="Kaempfer P."/>
            <person name="Tobias N.J."/>
            <person name="Phan Ke L."/>
            <person name="Bode H.B."/>
            <person name="Glaeser S.P."/>
        </authorList>
    </citation>
    <scope>NUCLEOTIDE SEQUENCE [LARGE SCALE GENOMIC DNA]</scope>
    <source>
        <strain evidence="1 2">DL20</strain>
    </source>
</reference>
<gene>
    <name evidence="1" type="ORF">Xedl_01204</name>
</gene>